<proteinExistence type="predicted"/>
<dbReference type="InterPro" id="IPR005312">
    <property type="entry name" value="DUF1759"/>
</dbReference>
<dbReference type="Pfam" id="PF03564">
    <property type="entry name" value="DUF1759"/>
    <property type="match status" value="1"/>
</dbReference>
<dbReference type="EMBL" id="UFQT01000065">
    <property type="protein sequence ID" value="SSX19322.1"/>
    <property type="molecule type" value="Genomic_DNA"/>
</dbReference>
<dbReference type="GO" id="GO:0071897">
    <property type="term" value="P:DNA biosynthetic process"/>
    <property type="evidence" value="ECO:0007669"/>
    <property type="project" value="UniProtKB-ARBA"/>
</dbReference>
<feature type="region of interest" description="Disordered" evidence="1">
    <location>
        <begin position="170"/>
        <end position="191"/>
    </location>
</feature>
<feature type="region of interest" description="Disordered" evidence="1">
    <location>
        <begin position="239"/>
        <end position="268"/>
    </location>
</feature>
<organism evidence="2">
    <name type="scientific">Culicoides sonorensis</name>
    <name type="common">Biting midge</name>
    <dbReference type="NCBI Taxonomy" id="179676"/>
    <lineage>
        <taxon>Eukaryota</taxon>
        <taxon>Metazoa</taxon>
        <taxon>Ecdysozoa</taxon>
        <taxon>Arthropoda</taxon>
        <taxon>Hexapoda</taxon>
        <taxon>Insecta</taxon>
        <taxon>Pterygota</taxon>
        <taxon>Neoptera</taxon>
        <taxon>Endopterygota</taxon>
        <taxon>Diptera</taxon>
        <taxon>Nematocera</taxon>
        <taxon>Chironomoidea</taxon>
        <taxon>Ceratopogonidae</taxon>
        <taxon>Ceratopogoninae</taxon>
        <taxon>Culicoides</taxon>
        <taxon>Monoculicoides</taxon>
    </lineage>
</organism>
<dbReference type="PANTHER" id="PTHR47331:SF5">
    <property type="entry name" value="RIBONUCLEASE H"/>
    <property type="match status" value="1"/>
</dbReference>
<reference evidence="2" key="1">
    <citation type="submission" date="2018-07" db="EMBL/GenBank/DDBJ databases">
        <authorList>
            <person name="Quirk P.G."/>
            <person name="Krulwich T.A."/>
        </authorList>
    </citation>
    <scope>NUCLEOTIDE SEQUENCE</scope>
</reference>
<gene>
    <name evidence="2" type="primary">CSON013235</name>
</gene>
<accession>A0A336LMN1</accession>
<sequence>MRLNLPCSCASDCKVFELQLRYPEKKQKEKDDVTNPNPVTIKDELSEFKLYHEDFCKVIQELQSLYVNDQENLNAFIDEEAEIKLHYKILSKNVKDFLSKHDFTSKLENVKLLQPTNSHKVTTDKVRSTQYHTPVDINWEITNATRFVERKPQNQKPNLYETNPFLADLRNDTKPKQKPLPLPQEQKLYPNETNPFLDESRNYTNPNQKLLPPPAVCLEEQTEPQCKKTITVKEIDPKAPISTPLGINKPSTDQHIESKPTPASHMPKYPAQYAMVPYSIEMHLKPIEINPSKGSYVHCETYRDTYEAQIHNPMSSIEKLRRLKSFVVPATKFISNLQPPDINYIKLDYENPRRLLTSHLQALFDLKPSKNQNAPENKNTVDAFENQFRAIDSLNEVENPQTDQNMCHVNTFQSLEEHILKIGEIVFYPQSNTIRNSTDLECKEYMSKPYKRKHERFTVKLPSKNNPELQYDNNGRITDTCCLANESKFATDDRIQPLYFEFMKKYLKISHREETKTEVISYYIPHQVFKSGSVEEESRVAFNASSKNSENVSLNDLILTGPSIQNQLISITIHFRTHNIVLIGDIEKMYRQIFIDATQQKYQGITSKQLKTYKLKTLTYGTVPATFLATRCLKEVVKLYKDKYPSASPLAERDFYMDDSLPGALTTKEAILWRNQVQKMLIQNGFPMSKWLCNDTKEIISIPEVLRATTDDLNFDLDETVKTLEMYWNLACDEFTFKTTNSSKTSTKRFNLSDIAKIFDLLELIVPWFQL</sequence>
<dbReference type="PANTHER" id="PTHR47331">
    <property type="entry name" value="PHD-TYPE DOMAIN-CONTAINING PROTEIN"/>
    <property type="match status" value="1"/>
</dbReference>
<protein>
    <submittedName>
        <fullName evidence="2">CSON013235 protein</fullName>
    </submittedName>
</protein>
<evidence type="ECO:0000313" key="2">
    <source>
        <dbReference type="EMBL" id="SSX19322.1"/>
    </source>
</evidence>
<dbReference type="VEuPathDB" id="VectorBase:CSON013235"/>
<dbReference type="AlphaFoldDB" id="A0A336LMN1"/>
<evidence type="ECO:0000256" key="1">
    <source>
        <dbReference type="SAM" id="MobiDB-lite"/>
    </source>
</evidence>
<name>A0A336LMN1_CULSO</name>
<dbReference type="InterPro" id="IPR043502">
    <property type="entry name" value="DNA/RNA_pol_sf"/>
</dbReference>
<dbReference type="SUPFAM" id="SSF56672">
    <property type="entry name" value="DNA/RNA polymerases"/>
    <property type="match status" value="1"/>
</dbReference>